<name>A0ABR8PQ95_9CLOT</name>
<accession>A0ABR8PQ95</accession>
<comment type="caution">
    <text evidence="1">The sequence shown here is derived from an EMBL/GenBank/DDBJ whole genome shotgun (WGS) entry which is preliminary data.</text>
</comment>
<evidence type="ECO:0000313" key="2">
    <source>
        <dbReference type="Proteomes" id="UP000627781"/>
    </source>
</evidence>
<proteinExistence type="predicted"/>
<keyword evidence="2" id="KW-1185">Reference proteome</keyword>
<dbReference type="EMBL" id="JACSRA010000003">
    <property type="protein sequence ID" value="MBD7910349.1"/>
    <property type="molecule type" value="Genomic_DNA"/>
</dbReference>
<evidence type="ECO:0000313" key="1">
    <source>
        <dbReference type="EMBL" id="MBD7910349.1"/>
    </source>
</evidence>
<dbReference type="Proteomes" id="UP000627781">
    <property type="component" value="Unassembled WGS sequence"/>
</dbReference>
<organism evidence="1 2">
    <name type="scientific">Clostridium cibarium</name>
    <dbReference type="NCBI Taxonomy" id="2762247"/>
    <lineage>
        <taxon>Bacteria</taxon>
        <taxon>Bacillati</taxon>
        <taxon>Bacillota</taxon>
        <taxon>Clostridia</taxon>
        <taxon>Eubacteriales</taxon>
        <taxon>Clostridiaceae</taxon>
        <taxon>Clostridium</taxon>
    </lineage>
</organism>
<dbReference type="RefSeq" id="WP_143318339.1">
    <property type="nucleotide sequence ID" value="NZ_JACSRA010000003.1"/>
</dbReference>
<protein>
    <submittedName>
        <fullName evidence="1">IS1 family transposase</fullName>
    </submittedName>
</protein>
<reference evidence="1 2" key="1">
    <citation type="submission" date="2020-08" db="EMBL/GenBank/DDBJ databases">
        <title>A Genomic Blueprint of the Chicken Gut Microbiome.</title>
        <authorList>
            <person name="Gilroy R."/>
            <person name="Ravi A."/>
            <person name="Getino M."/>
            <person name="Pursley I."/>
            <person name="Horton D.L."/>
            <person name="Alikhan N.-F."/>
            <person name="Baker D."/>
            <person name="Gharbi K."/>
            <person name="Hall N."/>
            <person name="Watson M."/>
            <person name="Adriaenssens E.M."/>
            <person name="Foster-Nyarko E."/>
            <person name="Jarju S."/>
            <person name="Secka A."/>
            <person name="Antonio M."/>
            <person name="Oren A."/>
            <person name="Chaudhuri R."/>
            <person name="La Ragione R.M."/>
            <person name="Hildebrand F."/>
            <person name="Pallen M.J."/>
        </authorList>
    </citation>
    <scope>NUCLEOTIDE SEQUENCE [LARGE SCALE GENOMIC DNA]</scope>
    <source>
        <strain evidence="1 2">Sa3CVN1</strain>
    </source>
</reference>
<gene>
    <name evidence="1" type="ORF">H9661_03160</name>
</gene>
<sequence>MIQFDPNLIKLEYKIDLIIKKDLFNKKQIKCCPICGSTNYIKYGSYKEIQRFKCKSKSCGKTFSLTTNSIWSYSKKSSKKWIEFMELMMEKRSLRYCAEKLKISLGTAFYWRHKILNGFMKEVNPSELCDNVHIGKGAVKENFKGKRNITTSKREDIWIIAARGNKDSILVTPICKKVWNFRSFQEKIYSKIYKNSYITAYGDRYLQAIAKKHNNGMKKKKGKVDNCIKYFRSNLNIWMSCFHGIGTKYLKKYLSWFILFYLEKKIDYMDITYELLKENNFLTTKKIRDIKENM</sequence>